<organism evidence="2">
    <name type="scientific">Ajellomyces dermatitidis (strain ATCC 18188 / CBS 674.68)</name>
    <name type="common">Blastomyces dermatitidis</name>
    <dbReference type="NCBI Taxonomy" id="653446"/>
    <lineage>
        <taxon>Eukaryota</taxon>
        <taxon>Fungi</taxon>
        <taxon>Dikarya</taxon>
        <taxon>Ascomycota</taxon>
        <taxon>Pezizomycotina</taxon>
        <taxon>Eurotiomycetes</taxon>
        <taxon>Eurotiomycetidae</taxon>
        <taxon>Onygenales</taxon>
        <taxon>Ajellomycetaceae</taxon>
        <taxon>Blastomyces</taxon>
    </lineage>
</organism>
<evidence type="ECO:0000313" key="2">
    <source>
        <dbReference type="EMBL" id="KMW69355.1"/>
    </source>
</evidence>
<sequence>MLNLKVSSQSFTTSSEAYTSSETAVQDENLSMEYIKLGDLLEPSSFNDNQKNDAAISWLSQM</sequence>
<feature type="compositionally biased region" description="Polar residues" evidence="1">
    <location>
        <begin position="1"/>
        <end position="11"/>
    </location>
</feature>
<name>A0A0J9EVZ4_AJEDA</name>
<reference evidence="2" key="1">
    <citation type="submission" date="2010-03" db="EMBL/GenBank/DDBJ databases">
        <title>Annotation of Blastomyces dermatitidis strain ATCC 18188.</title>
        <authorList>
            <consortium name="The Broad Institute Genome Sequencing Platform"/>
            <consortium name="Broad Institute Genome Sequencing Center for Infectious Disease."/>
            <person name="Cuomo C."/>
            <person name="Klein B."/>
            <person name="Sullivan T."/>
            <person name="Heitman J."/>
            <person name="Young S."/>
            <person name="Zeng Q."/>
            <person name="Gargeya S."/>
            <person name="Alvarado L."/>
            <person name="Berlin A.M."/>
            <person name="Chapman S.B."/>
            <person name="Chen Z."/>
            <person name="Freedman E."/>
            <person name="Gellesch M."/>
            <person name="Goldberg J."/>
            <person name="Griggs A."/>
            <person name="Gujja S."/>
            <person name="Heilman E."/>
            <person name="Heiman D."/>
            <person name="Howarth C."/>
            <person name="Mehta T."/>
            <person name="Neiman D."/>
            <person name="Pearson M."/>
            <person name="Roberts A."/>
            <person name="Saif S."/>
            <person name="Shea T."/>
            <person name="Shenoy N."/>
            <person name="Sisk P."/>
            <person name="Stolte C."/>
            <person name="Sykes S."/>
            <person name="White J."/>
            <person name="Yandava C."/>
            <person name="Haas B."/>
            <person name="Nusbaum C."/>
            <person name="Birren B."/>
        </authorList>
    </citation>
    <scope>NUCLEOTIDE SEQUENCE</scope>
    <source>
        <strain evidence="2">ATCC 18188</strain>
    </source>
</reference>
<dbReference type="EMBL" id="GG749846">
    <property type="protein sequence ID" value="KMW69355.1"/>
    <property type="molecule type" value="Genomic_DNA"/>
</dbReference>
<evidence type="ECO:0000256" key="1">
    <source>
        <dbReference type="SAM" id="MobiDB-lite"/>
    </source>
</evidence>
<feature type="region of interest" description="Disordered" evidence="1">
    <location>
        <begin position="1"/>
        <end position="22"/>
    </location>
</feature>
<dbReference type="AlphaFoldDB" id="A0A0J9EVZ4"/>
<feature type="compositionally biased region" description="Low complexity" evidence="1">
    <location>
        <begin position="12"/>
        <end position="22"/>
    </location>
</feature>
<accession>A0A0J9EVZ4</accession>
<proteinExistence type="predicted"/>
<gene>
    <name evidence="2" type="ORF">BDDG_13509</name>
</gene>
<dbReference type="Proteomes" id="UP000007802">
    <property type="component" value="Unassembled WGS sequence"/>
</dbReference>
<protein>
    <submittedName>
        <fullName evidence="2">Uncharacterized protein</fullName>
    </submittedName>
</protein>